<dbReference type="Proteomes" id="UP000076798">
    <property type="component" value="Unassembled WGS sequence"/>
</dbReference>
<keyword evidence="2" id="KW-1185">Reference proteome</keyword>
<proteinExistence type="predicted"/>
<organism evidence="1 2">
    <name type="scientific">Sistotremastrum suecicum HHB10207 ss-3</name>
    <dbReference type="NCBI Taxonomy" id="1314776"/>
    <lineage>
        <taxon>Eukaryota</taxon>
        <taxon>Fungi</taxon>
        <taxon>Dikarya</taxon>
        <taxon>Basidiomycota</taxon>
        <taxon>Agaricomycotina</taxon>
        <taxon>Agaricomycetes</taxon>
        <taxon>Sistotremastrales</taxon>
        <taxon>Sistotremastraceae</taxon>
        <taxon>Sistotremastrum</taxon>
    </lineage>
</organism>
<gene>
    <name evidence="1" type="ORF">SISSUDRAFT_297102</name>
</gene>
<evidence type="ECO:0008006" key="3">
    <source>
        <dbReference type="Google" id="ProtNLM"/>
    </source>
</evidence>
<dbReference type="AlphaFoldDB" id="A0A165ZGD2"/>
<dbReference type="EMBL" id="KV428190">
    <property type="protein sequence ID" value="KZT34283.1"/>
    <property type="molecule type" value="Genomic_DNA"/>
</dbReference>
<protein>
    <recommendedName>
        <fullName evidence="3">F-box domain-containing protein</fullName>
    </recommendedName>
</protein>
<sequence>MINAGSLEHLPNLSELYTRSVAVRIILPNPSLLTKLDIDIRQMSSLDVIRFLSLAPMLEHVDLFHRYEDNRSLLPRFVDDEGTLSPFSLDHMKTFRIRWCLHRFADHIMRLVTFPPSTNITLSICRLRYTSVMDFFDGHFQIMLLSSVSLSINVEWFRWGKHSSGFPFIFEFSVPDAIHYRIKIDEWGLDYNRNEEAHSMFVALASLGPFHDLRQISISSRSLPGAKALNILLGKFPVMEEIAVKTRDAAPFIAALGSHHPPGPPCPSLCKLDFRGSKFDPRHLRDVIIERQEANHHLRELCLSINQRRLNLSDPDLFTVNTAIRFLNLVADKYTETGDYWTSSSEEDG</sequence>
<accession>A0A165ZGD2</accession>
<name>A0A165ZGD2_9AGAM</name>
<evidence type="ECO:0000313" key="2">
    <source>
        <dbReference type="Proteomes" id="UP000076798"/>
    </source>
</evidence>
<evidence type="ECO:0000313" key="1">
    <source>
        <dbReference type="EMBL" id="KZT34283.1"/>
    </source>
</evidence>
<dbReference type="SUPFAM" id="SSF52047">
    <property type="entry name" value="RNI-like"/>
    <property type="match status" value="1"/>
</dbReference>
<reference evidence="1 2" key="1">
    <citation type="journal article" date="2016" name="Mol. Biol. Evol.">
        <title>Comparative Genomics of Early-Diverging Mushroom-Forming Fungi Provides Insights into the Origins of Lignocellulose Decay Capabilities.</title>
        <authorList>
            <person name="Nagy L.G."/>
            <person name="Riley R."/>
            <person name="Tritt A."/>
            <person name="Adam C."/>
            <person name="Daum C."/>
            <person name="Floudas D."/>
            <person name="Sun H."/>
            <person name="Yadav J.S."/>
            <person name="Pangilinan J."/>
            <person name="Larsson K.H."/>
            <person name="Matsuura K."/>
            <person name="Barry K."/>
            <person name="Labutti K."/>
            <person name="Kuo R."/>
            <person name="Ohm R.A."/>
            <person name="Bhattacharya S.S."/>
            <person name="Shirouzu T."/>
            <person name="Yoshinaga Y."/>
            <person name="Martin F.M."/>
            <person name="Grigoriev I.V."/>
            <person name="Hibbett D.S."/>
        </authorList>
    </citation>
    <scope>NUCLEOTIDE SEQUENCE [LARGE SCALE GENOMIC DNA]</scope>
    <source>
        <strain evidence="1 2">HHB10207 ss-3</strain>
    </source>
</reference>